<feature type="compositionally biased region" description="Acidic residues" evidence="4">
    <location>
        <begin position="109"/>
        <end position="122"/>
    </location>
</feature>
<feature type="region of interest" description="Disordered" evidence="4">
    <location>
        <begin position="14"/>
        <end position="123"/>
    </location>
</feature>
<dbReference type="Proteomes" id="UP000736335">
    <property type="component" value="Unassembled WGS sequence"/>
</dbReference>
<proteinExistence type="inferred from homology"/>
<evidence type="ECO:0000256" key="4">
    <source>
        <dbReference type="SAM" id="MobiDB-lite"/>
    </source>
</evidence>
<comment type="similarity">
    <text evidence="2">Belongs to the NRDE2 family.</text>
</comment>
<dbReference type="SUPFAM" id="SSF48452">
    <property type="entry name" value="TPR-like"/>
    <property type="match status" value="1"/>
</dbReference>
<gene>
    <name evidence="5" type="ORF">BJ322DRAFT_1054063</name>
</gene>
<dbReference type="GO" id="GO:0071013">
    <property type="term" value="C:catalytic step 2 spliceosome"/>
    <property type="evidence" value="ECO:0007669"/>
    <property type="project" value="TreeGrafter"/>
</dbReference>
<dbReference type="AlphaFoldDB" id="A0A9P6HI27"/>
<comment type="subcellular location">
    <subcellularLocation>
        <location evidence="1">Nucleus</location>
    </subcellularLocation>
</comment>
<dbReference type="Pfam" id="PF08424">
    <property type="entry name" value="NRDE-2"/>
    <property type="match status" value="1"/>
</dbReference>
<dbReference type="OrthoDB" id="297219at2759"/>
<dbReference type="GO" id="GO:0031048">
    <property type="term" value="P:regulatory ncRNA-mediated heterochromatin formation"/>
    <property type="evidence" value="ECO:0007669"/>
    <property type="project" value="TreeGrafter"/>
</dbReference>
<keyword evidence="6" id="KW-1185">Reference proteome</keyword>
<feature type="compositionally biased region" description="Polar residues" evidence="4">
    <location>
        <begin position="86"/>
        <end position="95"/>
    </location>
</feature>
<dbReference type="InterPro" id="IPR013633">
    <property type="entry name" value="NRDE-2"/>
</dbReference>
<evidence type="ECO:0000256" key="1">
    <source>
        <dbReference type="ARBA" id="ARBA00004123"/>
    </source>
</evidence>
<name>A0A9P6HI27_9AGAM</name>
<evidence type="ECO:0000256" key="2">
    <source>
        <dbReference type="ARBA" id="ARBA00009265"/>
    </source>
</evidence>
<protein>
    <submittedName>
        <fullName evidence="5">NRDE-2, necessary for RNA interference-domain-containing protein</fullName>
    </submittedName>
</protein>
<dbReference type="EMBL" id="WIUZ02000005">
    <property type="protein sequence ID" value="KAF9787203.1"/>
    <property type="molecule type" value="Genomic_DNA"/>
</dbReference>
<organism evidence="5 6">
    <name type="scientific">Thelephora terrestris</name>
    <dbReference type="NCBI Taxonomy" id="56493"/>
    <lineage>
        <taxon>Eukaryota</taxon>
        <taxon>Fungi</taxon>
        <taxon>Dikarya</taxon>
        <taxon>Basidiomycota</taxon>
        <taxon>Agaricomycotina</taxon>
        <taxon>Agaricomycetes</taxon>
        <taxon>Thelephorales</taxon>
        <taxon>Thelephoraceae</taxon>
        <taxon>Thelephora</taxon>
    </lineage>
</organism>
<dbReference type="GO" id="GO:1902369">
    <property type="term" value="P:negative regulation of RNA catabolic process"/>
    <property type="evidence" value="ECO:0007669"/>
    <property type="project" value="TreeGrafter"/>
</dbReference>
<evidence type="ECO:0000313" key="5">
    <source>
        <dbReference type="EMBL" id="KAF9787203.1"/>
    </source>
</evidence>
<keyword evidence="3" id="KW-0539">Nucleus</keyword>
<comment type="caution">
    <text evidence="5">The sequence shown here is derived from an EMBL/GenBank/DDBJ whole genome shotgun (WGS) entry which is preliminary data.</text>
</comment>
<accession>A0A9P6HI27</accession>
<evidence type="ECO:0000256" key="3">
    <source>
        <dbReference type="ARBA" id="ARBA00023242"/>
    </source>
</evidence>
<dbReference type="InterPro" id="IPR011990">
    <property type="entry name" value="TPR-like_helical_dom_sf"/>
</dbReference>
<dbReference type="PANTHER" id="PTHR13471">
    <property type="entry name" value="TETRATRICOPEPTIDE-LIKE HELICAL"/>
    <property type="match status" value="1"/>
</dbReference>
<reference evidence="5" key="2">
    <citation type="submission" date="2020-11" db="EMBL/GenBank/DDBJ databases">
        <authorList>
            <consortium name="DOE Joint Genome Institute"/>
            <person name="Kuo A."/>
            <person name="Miyauchi S."/>
            <person name="Kiss E."/>
            <person name="Drula E."/>
            <person name="Kohler A."/>
            <person name="Sanchez-Garcia M."/>
            <person name="Andreopoulos B."/>
            <person name="Barry K.W."/>
            <person name="Bonito G."/>
            <person name="Buee M."/>
            <person name="Carver A."/>
            <person name="Chen C."/>
            <person name="Cichocki N."/>
            <person name="Clum A."/>
            <person name="Culley D."/>
            <person name="Crous P.W."/>
            <person name="Fauchery L."/>
            <person name="Girlanda M."/>
            <person name="Hayes R."/>
            <person name="Keri Z."/>
            <person name="Labutti K."/>
            <person name="Lipzen A."/>
            <person name="Lombard V."/>
            <person name="Magnuson J."/>
            <person name="Maillard F."/>
            <person name="Morin E."/>
            <person name="Murat C."/>
            <person name="Nolan M."/>
            <person name="Ohm R."/>
            <person name="Pangilinan J."/>
            <person name="Pereira M."/>
            <person name="Perotto S."/>
            <person name="Peter M."/>
            <person name="Riley R."/>
            <person name="Sitrit Y."/>
            <person name="Stielow B."/>
            <person name="Szollosi G."/>
            <person name="Zifcakova L."/>
            <person name="Stursova M."/>
            <person name="Spatafora J.W."/>
            <person name="Tedersoo L."/>
            <person name="Vaario L.-M."/>
            <person name="Yamada A."/>
            <person name="Yan M."/>
            <person name="Wang P."/>
            <person name="Xu J."/>
            <person name="Bruns T."/>
            <person name="Baldrian P."/>
            <person name="Vilgalys R."/>
            <person name="Henrissat B."/>
            <person name="Grigoriev I.V."/>
            <person name="Hibbett D."/>
            <person name="Nagy L.G."/>
            <person name="Martin F.M."/>
        </authorList>
    </citation>
    <scope>NUCLEOTIDE SEQUENCE</scope>
    <source>
        <strain evidence="5">UH-Tt-Lm1</strain>
    </source>
</reference>
<dbReference type="PANTHER" id="PTHR13471:SF0">
    <property type="entry name" value="NUCLEAR EXOSOME REGULATOR NRDE2"/>
    <property type="match status" value="1"/>
</dbReference>
<reference evidence="5" key="1">
    <citation type="journal article" date="2020" name="Nat. Commun.">
        <title>Large-scale genome sequencing of mycorrhizal fungi provides insights into the early evolution of symbiotic traits.</title>
        <authorList>
            <person name="Miyauchi S."/>
            <person name="Kiss E."/>
            <person name="Kuo A."/>
            <person name="Drula E."/>
            <person name="Kohler A."/>
            <person name="Sanchez-Garcia M."/>
            <person name="Morin E."/>
            <person name="Andreopoulos B."/>
            <person name="Barry K.W."/>
            <person name="Bonito G."/>
            <person name="Buee M."/>
            <person name="Carver A."/>
            <person name="Chen C."/>
            <person name="Cichocki N."/>
            <person name="Clum A."/>
            <person name="Culley D."/>
            <person name="Crous P.W."/>
            <person name="Fauchery L."/>
            <person name="Girlanda M."/>
            <person name="Hayes R.D."/>
            <person name="Keri Z."/>
            <person name="LaButti K."/>
            <person name="Lipzen A."/>
            <person name="Lombard V."/>
            <person name="Magnuson J."/>
            <person name="Maillard F."/>
            <person name="Murat C."/>
            <person name="Nolan M."/>
            <person name="Ohm R.A."/>
            <person name="Pangilinan J."/>
            <person name="Pereira M.F."/>
            <person name="Perotto S."/>
            <person name="Peter M."/>
            <person name="Pfister S."/>
            <person name="Riley R."/>
            <person name="Sitrit Y."/>
            <person name="Stielow J.B."/>
            <person name="Szollosi G."/>
            <person name="Zifcakova L."/>
            <person name="Stursova M."/>
            <person name="Spatafora J.W."/>
            <person name="Tedersoo L."/>
            <person name="Vaario L.M."/>
            <person name="Yamada A."/>
            <person name="Yan M."/>
            <person name="Wang P."/>
            <person name="Xu J."/>
            <person name="Bruns T."/>
            <person name="Baldrian P."/>
            <person name="Vilgalys R."/>
            <person name="Dunand C."/>
            <person name="Henrissat B."/>
            <person name="Grigoriev I.V."/>
            <person name="Hibbett D."/>
            <person name="Nagy L.G."/>
            <person name="Martin F.M."/>
        </authorList>
    </citation>
    <scope>NUCLEOTIDE SEQUENCE</scope>
    <source>
        <strain evidence="5">UH-Tt-Lm1</strain>
    </source>
</reference>
<sequence>MGLGPSLVVVKRSSQGIEVAPRSTKGRRKQISLTDPKARRLLLQPPRPVSALPNINPRDADEDGEGFLRLSGKPSQSNARRRDMAQQRTVTTTIHPTVDSEDRDGFTSESDESSEAAEEESEGVALILTSRQMAIKKLEEKLREDPTSVQSWLGLLSHSISSVALDTKNSAKVRAEIAESILSRAVSAHPSNKASITLRLKHLRAGGEVWDERRLHREWDDALALRSVDVWMAWLDWKLSRSRDGMEGMMEDVVYALEHLRHTEIGGLRVQWRAAVILQQAGFIERATALFQSQAELAFHVPQSLVGQPTEVLLDSLEEFWESEHPRFGECEAKGWADWVSSGNPEYVVAPLPSSSLIPSLTVSEPFQRWATEESDCDLRFTVPTRSTDETDDPYSTVLFSDIRRLLVPLRTVEAKRIFRLIWLSFLGLHIPGFSKTLSDLSGENWDDRWTYTILTRPAYLRTLFPKDVMTARQLSDAQCGAIVGGERTFSRGVLPIKNWGHGTVDAYDGLVEAGWAKRDVEHVEEGFVRRIFQQCRVEGDDREWDSLAIAFENVVNNKSALKTSQSFLSSDERSLERWRIHAALERSRGKLDNARKVYNTVLISQGSQVGNLDAGDLWWTWAEMEWLAGQHEASQEVILKSVGVEGSLGVAVLRAKRQLEDNIQRSTANPISGKNGLDAWEPVRNRMAWTKSRALLELLTSSLPAALVILDNHMDRVDLSSATGTRELESLVMVSLALIYHYGVTLRNPCPPEMLRKRAEKALLLYPSNSFVLAMFLEGERGQGVWGKVREQLGDVMVDGEVRDKDLMRRMVDLWIESGWEHGRWQLEKERARSGLNSAVKHERTKGSPILWRFLIELEVIDGNLTQAKSLFFLAIKECPLVKELYLLAFGPLRSVFESRELTKVAEGMIERGLRLRKDLELEPAETDASGLRGRGDDYGEEDVEYNAEELRRLRPY</sequence>
<evidence type="ECO:0000313" key="6">
    <source>
        <dbReference type="Proteomes" id="UP000736335"/>
    </source>
</evidence>